<dbReference type="EMBL" id="PDBW01000001">
    <property type="protein sequence ID" value="PFH02758.1"/>
    <property type="molecule type" value="Genomic_DNA"/>
</dbReference>
<organism evidence="1 2">
    <name type="scientific">Acetivibrio thermocellus AD2</name>
    <dbReference type="NCBI Taxonomy" id="1138384"/>
    <lineage>
        <taxon>Bacteria</taxon>
        <taxon>Bacillati</taxon>
        <taxon>Bacillota</taxon>
        <taxon>Clostridia</taxon>
        <taxon>Eubacteriales</taxon>
        <taxon>Oscillospiraceae</taxon>
        <taxon>Acetivibrio</taxon>
    </lineage>
</organism>
<dbReference type="GeneID" id="35802971"/>
<dbReference type="RefSeq" id="WP_003516275.1">
    <property type="nucleotide sequence ID" value="NZ_CP013828.1"/>
</dbReference>
<reference evidence="1 2" key="1">
    <citation type="submission" date="2017-09" db="EMBL/GenBank/DDBJ databases">
        <title>Evaluation of Pacific Biosciences Sequencing Technology to Finishing C. thermocellum Genome Sequences.</title>
        <authorList>
            <person name="Brown S."/>
        </authorList>
    </citation>
    <scope>NUCLEOTIDE SEQUENCE [LARGE SCALE GENOMIC DNA]</scope>
    <source>
        <strain evidence="1 2">AD2</strain>
    </source>
</reference>
<name>A0AB36TG21_ACETH</name>
<proteinExistence type="predicted"/>
<evidence type="ECO:0000313" key="2">
    <source>
        <dbReference type="Proteomes" id="UP000223596"/>
    </source>
</evidence>
<protein>
    <submittedName>
        <fullName evidence="1">Uncharacterized protein</fullName>
    </submittedName>
</protein>
<dbReference type="Proteomes" id="UP000223596">
    <property type="component" value="Unassembled WGS sequence"/>
</dbReference>
<gene>
    <name evidence="1" type="ORF">M972_111545</name>
</gene>
<comment type="caution">
    <text evidence="1">The sequence shown here is derived from an EMBL/GenBank/DDBJ whole genome shotgun (WGS) entry which is preliminary data.</text>
</comment>
<dbReference type="AlphaFoldDB" id="A0AB36TG21"/>
<evidence type="ECO:0000313" key="1">
    <source>
        <dbReference type="EMBL" id="PFH02758.1"/>
    </source>
</evidence>
<sequence>MGLEAEIYKKVKFLNCNKMRTYNVYFYNPLMWGEFDFWRILIEYFVEEADSIRIDCWNEEENIINEILPFSSSVDKESSKRMTILSLPVNEKTVEQILYNAFDEKKRVKWFSLFLQRDGEAFFLRSIMVKNFQLLV</sequence>
<accession>A0AB36TG21</accession>